<evidence type="ECO:0000256" key="1">
    <source>
        <dbReference type="SAM" id="MobiDB-lite"/>
    </source>
</evidence>
<sequence>MEVFACVASLQTSAGDALGIDSNIETSVRVYLAEIRQSLQSQNKPGPDSDEEPQEELDPEKCDTRRGKRNTLTIHRAA</sequence>
<dbReference type="Proteomes" id="UP000735302">
    <property type="component" value="Unassembled WGS sequence"/>
</dbReference>
<comment type="caution">
    <text evidence="2">The sequence shown here is derived from an EMBL/GenBank/DDBJ whole genome shotgun (WGS) entry which is preliminary data.</text>
</comment>
<protein>
    <submittedName>
        <fullName evidence="2">Uncharacterized protein</fullName>
    </submittedName>
</protein>
<evidence type="ECO:0000313" key="3">
    <source>
        <dbReference type="Proteomes" id="UP000735302"/>
    </source>
</evidence>
<dbReference type="AlphaFoldDB" id="A0AAV4C0C9"/>
<dbReference type="EMBL" id="BLXT01005617">
    <property type="protein sequence ID" value="GFO24579.1"/>
    <property type="molecule type" value="Genomic_DNA"/>
</dbReference>
<feature type="compositionally biased region" description="Acidic residues" evidence="1">
    <location>
        <begin position="48"/>
        <end position="58"/>
    </location>
</feature>
<keyword evidence="3" id="KW-1185">Reference proteome</keyword>
<name>A0AAV4C0C9_9GAST</name>
<evidence type="ECO:0000313" key="2">
    <source>
        <dbReference type="EMBL" id="GFO24579.1"/>
    </source>
</evidence>
<organism evidence="2 3">
    <name type="scientific">Plakobranchus ocellatus</name>
    <dbReference type="NCBI Taxonomy" id="259542"/>
    <lineage>
        <taxon>Eukaryota</taxon>
        <taxon>Metazoa</taxon>
        <taxon>Spiralia</taxon>
        <taxon>Lophotrochozoa</taxon>
        <taxon>Mollusca</taxon>
        <taxon>Gastropoda</taxon>
        <taxon>Heterobranchia</taxon>
        <taxon>Euthyneura</taxon>
        <taxon>Panpulmonata</taxon>
        <taxon>Sacoglossa</taxon>
        <taxon>Placobranchoidea</taxon>
        <taxon>Plakobranchidae</taxon>
        <taxon>Plakobranchus</taxon>
    </lineage>
</organism>
<gene>
    <name evidence="2" type="ORF">PoB_005108400</name>
</gene>
<accession>A0AAV4C0C9</accession>
<proteinExistence type="predicted"/>
<feature type="region of interest" description="Disordered" evidence="1">
    <location>
        <begin position="38"/>
        <end position="78"/>
    </location>
</feature>
<reference evidence="2 3" key="1">
    <citation type="journal article" date="2021" name="Elife">
        <title>Chloroplast acquisition without the gene transfer in kleptoplastic sea slugs, Plakobranchus ocellatus.</title>
        <authorList>
            <person name="Maeda T."/>
            <person name="Takahashi S."/>
            <person name="Yoshida T."/>
            <person name="Shimamura S."/>
            <person name="Takaki Y."/>
            <person name="Nagai Y."/>
            <person name="Toyoda A."/>
            <person name="Suzuki Y."/>
            <person name="Arimoto A."/>
            <person name="Ishii H."/>
            <person name="Satoh N."/>
            <person name="Nishiyama T."/>
            <person name="Hasebe M."/>
            <person name="Maruyama T."/>
            <person name="Minagawa J."/>
            <person name="Obokata J."/>
            <person name="Shigenobu S."/>
        </authorList>
    </citation>
    <scope>NUCLEOTIDE SEQUENCE [LARGE SCALE GENOMIC DNA]</scope>
</reference>